<dbReference type="HOGENOM" id="CLU_014340_1_2_2"/>
<dbReference type="CDD" id="cd01743">
    <property type="entry name" value="GATase1_Anthranilate_Synthase"/>
    <property type="match status" value="1"/>
</dbReference>
<dbReference type="Gene3D" id="3.40.50.880">
    <property type="match status" value="1"/>
</dbReference>
<gene>
    <name evidence="8" type="ordered locus">Calag_0100</name>
</gene>
<dbReference type="PRINTS" id="PR00099">
    <property type="entry name" value="CPSGATASE"/>
</dbReference>
<dbReference type="Pfam" id="PF00117">
    <property type="entry name" value="GATase"/>
    <property type="match status" value="1"/>
</dbReference>
<dbReference type="InterPro" id="IPR029062">
    <property type="entry name" value="Class_I_gatase-like"/>
</dbReference>
<dbReference type="GeneID" id="14211360"/>
<dbReference type="GO" id="GO:0004049">
    <property type="term" value="F:anthranilate synthase activity"/>
    <property type="evidence" value="ECO:0007669"/>
    <property type="project" value="UniProtKB-EC"/>
</dbReference>
<dbReference type="STRING" id="1056495.Calag_0100"/>
<protein>
    <recommendedName>
        <fullName evidence="2">anthranilate synthase</fullName>
        <ecNumber evidence="2">4.1.3.27</ecNumber>
    </recommendedName>
</protein>
<comment type="pathway">
    <text evidence="1">Amino-acid biosynthesis; L-tryptophan biosynthesis; L-tryptophan from chorismate: step 1/5.</text>
</comment>
<evidence type="ECO:0000256" key="6">
    <source>
        <dbReference type="ARBA" id="ARBA00047683"/>
    </source>
</evidence>
<dbReference type="EC" id="4.1.3.27" evidence="2"/>
<keyword evidence="9" id="KW-1185">Reference proteome</keyword>
<dbReference type="PRINTS" id="PR00096">
    <property type="entry name" value="GATASE"/>
</dbReference>
<dbReference type="Proteomes" id="UP000010469">
    <property type="component" value="Chromosome"/>
</dbReference>
<dbReference type="NCBIfam" id="TIGR00566">
    <property type="entry name" value="trpG_papA"/>
    <property type="match status" value="1"/>
</dbReference>
<dbReference type="InParanoid" id="L0A7P3"/>
<dbReference type="PANTHER" id="PTHR43418:SF4">
    <property type="entry name" value="MULTIFUNCTIONAL TRYPTOPHAN BIOSYNTHESIS PROTEIN"/>
    <property type="match status" value="1"/>
</dbReference>
<keyword evidence="3" id="KW-0822">Tryptophan biosynthesis</keyword>
<keyword evidence="8" id="KW-0808">Transferase</keyword>
<evidence type="ECO:0000256" key="4">
    <source>
        <dbReference type="ARBA" id="ARBA00022962"/>
    </source>
</evidence>
<dbReference type="InterPro" id="IPR050472">
    <property type="entry name" value="Anth_synth/Amidotransfase"/>
</dbReference>
<dbReference type="GO" id="GO:0016740">
    <property type="term" value="F:transferase activity"/>
    <property type="evidence" value="ECO:0007669"/>
    <property type="project" value="UniProtKB-KW"/>
</dbReference>
<name>L0A7P3_CALLD</name>
<comment type="catalytic activity">
    <reaction evidence="6">
        <text>chorismate + L-glutamine = anthranilate + pyruvate + L-glutamate + H(+)</text>
        <dbReference type="Rhea" id="RHEA:21732"/>
        <dbReference type="ChEBI" id="CHEBI:15361"/>
        <dbReference type="ChEBI" id="CHEBI:15378"/>
        <dbReference type="ChEBI" id="CHEBI:16567"/>
        <dbReference type="ChEBI" id="CHEBI:29748"/>
        <dbReference type="ChEBI" id="CHEBI:29985"/>
        <dbReference type="ChEBI" id="CHEBI:58359"/>
        <dbReference type="EC" id="4.1.3.27"/>
    </reaction>
</comment>
<dbReference type="GO" id="GO:0005829">
    <property type="term" value="C:cytosol"/>
    <property type="evidence" value="ECO:0007669"/>
    <property type="project" value="TreeGrafter"/>
</dbReference>
<evidence type="ECO:0000256" key="3">
    <source>
        <dbReference type="ARBA" id="ARBA00022822"/>
    </source>
</evidence>
<dbReference type="KEGG" id="clg:Calag_0100"/>
<reference evidence="9" key="1">
    <citation type="submission" date="2012-03" db="EMBL/GenBank/DDBJ databases">
        <title>Complete genome of Caldisphaera lagunensis DSM 15908.</title>
        <authorList>
            <person name="Lucas S."/>
            <person name="Copeland A."/>
            <person name="Lapidus A."/>
            <person name="Glavina del Rio T."/>
            <person name="Dalin E."/>
            <person name="Tice H."/>
            <person name="Bruce D."/>
            <person name="Goodwin L."/>
            <person name="Pitluck S."/>
            <person name="Peters L."/>
            <person name="Mikhailova N."/>
            <person name="Teshima H."/>
            <person name="Kyrpides N."/>
            <person name="Mavromatis K."/>
            <person name="Ivanova N."/>
            <person name="Brettin T."/>
            <person name="Detter J.C."/>
            <person name="Han C."/>
            <person name="Larimer F."/>
            <person name="Land M."/>
            <person name="Hauser L."/>
            <person name="Markowitz V."/>
            <person name="Cheng J.-F."/>
            <person name="Hugenholtz P."/>
            <person name="Woyke T."/>
            <person name="Wu D."/>
            <person name="Spring S."/>
            <person name="Schroeder M."/>
            <person name="Brambilla E."/>
            <person name="Klenk H.-P."/>
            <person name="Eisen J.A."/>
        </authorList>
    </citation>
    <scope>NUCLEOTIDE SEQUENCE [LARGE SCALE GENOMIC DNA]</scope>
    <source>
        <strain evidence="9">DSM 15908 / JCM 11604 / IC-154</strain>
    </source>
</reference>
<evidence type="ECO:0000313" key="9">
    <source>
        <dbReference type="Proteomes" id="UP000010469"/>
    </source>
</evidence>
<dbReference type="FunFam" id="3.40.50.880:FF:000003">
    <property type="entry name" value="Anthranilate synthase component II"/>
    <property type="match status" value="1"/>
</dbReference>
<evidence type="ECO:0000256" key="2">
    <source>
        <dbReference type="ARBA" id="ARBA00012266"/>
    </source>
</evidence>
<dbReference type="OrthoDB" id="3321at2157"/>
<dbReference type="EMBL" id="CP003378">
    <property type="protein sequence ID" value="AFZ69888.1"/>
    <property type="molecule type" value="Genomic_DNA"/>
</dbReference>
<dbReference type="PROSITE" id="PS51273">
    <property type="entry name" value="GATASE_TYPE_1"/>
    <property type="match status" value="1"/>
</dbReference>
<keyword evidence="3" id="KW-0028">Amino-acid biosynthesis</keyword>
<dbReference type="AlphaFoldDB" id="L0A7P3"/>
<dbReference type="InterPro" id="IPR017926">
    <property type="entry name" value="GATASE"/>
</dbReference>
<evidence type="ECO:0000313" key="8">
    <source>
        <dbReference type="EMBL" id="AFZ69888.1"/>
    </source>
</evidence>
<dbReference type="InterPro" id="IPR006221">
    <property type="entry name" value="TrpG/PapA_dom"/>
</dbReference>
<dbReference type="SUPFAM" id="SSF52317">
    <property type="entry name" value="Class I glutamine amidotransferase-like"/>
    <property type="match status" value="1"/>
</dbReference>
<feature type="domain" description="Glutamine amidotransferase" evidence="7">
    <location>
        <begin position="5"/>
        <end position="191"/>
    </location>
</feature>
<organism evidence="8 9">
    <name type="scientific">Caldisphaera lagunensis (strain DSM 15908 / JCM 11604 / ANMR 0165 / IC-154)</name>
    <dbReference type="NCBI Taxonomy" id="1056495"/>
    <lineage>
        <taxon>Archaea</taxon>
        <taxon>Thermoproteota</taxon>
        <taxon>Thermoprotei</taxon>
        <taxon>Acidilobales</taxon>
        <taxon>Caldisphaeraceae</taxon>
        <taxon>Caldisphaera</taxon>
    </lineage>
</organism>
<dbReference type="FunCoup" id="L0A7P3">
    <property type="interactions" value="72"/>
</dbReference>
<evidence type="ECO:0000256" key="1">
    <source>
        <dbReference type="ARBA" id="ARBA00004873"/>
    </source>
</evidence>
<dbReference type="RefSeq" id="WP_015231786.1">
    <property type="nucleotide sequence ID" value="NC_019791.1"/>
</dbReference>
<sequence length="194" mass="22107">MDLTLIIDNYDSFVYNIYQYVAELGSRPIVLRNDEIKLESIEKINPDRIIISPGPGSPLIKEDIGISDDIIREFGNKIPILGVCLGHQIIGYVFNSIIRNARKIYHGKISKINIINNDSQIFKGIPKEIYGTRYHSLVIDEVKKPLIIDAISDEDKEIMAIHHEKYPIFGVQFHPESIGTAYGKQIIKNFLEVK</sequence>
<dbReference type="PRINTS" id="PR00097">
    <property type="entry name" value="ANTSNTHASEII"/>
</dbReference>
<evidence type="ECO:0000256" key="5">
    <source>
        <dbReference type="ARBA" id="ARBA00023141"/>
    </source>
</evidence>
<dbReference type="GO" id="GO:0000162">
    <property type="term" value="P:L-tryptophan biosynthetic process"/>
    <property type="evidence" value="ECO:0007669"/>
    <property type="project" value="UniProtKB-KW"/>
</dbReference>
<dbReference type="eggNOG" id="arCOG00086">
    <property type="taxonomic scope" value="Archaea"/>
</dbReference>
<keyword evidence="5" id="KW-0057">Aromatic amino acid biosynthesis</keyword>
<evidence type="ECO:0000259" key="7">
    <source>
        <dbReference type="Pfam" id="PF00117"/>
    </source>
</evidence>
<dbReference type="PANTHER" id="PTHR43418">
    <property type="entry name" value="MULTIFUNCTIONAL TRYPTOPHAN BIOSYNTHESIS PROTEIN-RELATED"/>
    <property type="match status" value="1"/>
</dbReference>
<proteinExistence type="predicted"/>
<keyword evidence="4 8" id="KW-0315">Glutamine amidotransferase</keyword>
<accession>L0A7P3</accession>